<proteinExistence type="predicted"/>
<dbReference type="EMBL" id="LC066379">
    <property type="protein sequence ID" value="BAT29081.1"/>
    <property type="molecule type" value="Genomic_DNA"/>
</dbReference>
<dbReference type="Pfam" id="PF02585">
    <property type="entry name" value="PIG-L"/>
    <property type="match status" value="1"/>
</dbReference>
<evidence type="ECO:0008006" key="2">
    <source>
        <dbReference type="Google" id="ProtNLM"/>
    </source>
</evidence>
<dbReference type="PANTHER" id="PTHR12993:SF29">
    <property type="entry name" value="BLR3841 PROTEIN"/>
    <property type="match status" value="1"/>
</dbReference>
<protein>
    <recommendedName>
        <fullName evidence="2">PIG-L family deacetylase</fullName>
    </recommendedName>
</protein>
<dbReference type="InterPro" id="IPR003737">
    <property type="entry name" value="GlcNAc_PI_deacetylase-related"/>
</dbReference>
<organism evidence="1">
    <name type="scientific">Aurantimonas manganoxydans</name>
    <dbReference type="NCBI Taxonomy" id="651183"/>
    <lineage>
        <taxon>Bacteria</taxon>
        <taxon>Pseudomonadati</taxon>
        <taxon>Pseudomonadota</taxon>
        <taxon>Alphaproteobacteria</taxon>
        <taxon>Hyphomicrobiales</taxon>
        <taxon>Aurantimonadaceae</taxon>
        <taxon>Aurantimonas</taxon>
    </lineage>
</organism>
<evidence type="ECO:0000313" key="1">
    <source>
        <dbReference type="EMBL" id="BAT29081.1"/>
    </source>
</evidence>
<name>A0A0N7KY93_9HYPH</name>
<dbReference type="Gene3D" id="3.40.50.10320">
    <property type="entry name" value="LmbE-like"/>
    <property type="match status" value="1"/>
</dbReference>
<dbReference type="InterPro" id="IPR024078">
    <property type="entry name" value="LmbE-like_dom_sf"/>
</dbReference>
<dbReference type="AlphaFoldDB" id="A0A0N7KY93"/>
<dbReference type="PANTHER" id="PTHR12993">
    <property type="entry name" value="N-ACETYLGLUCOSAMINYL-PHOSPHATIDYLINOSITOL DE-N-ACETYLASE-RELATED"/>
    <property type="match status" value="1"/>
</dbReference>
<sequence length="239" mass="25817">MNEPREPRTLTARSILIVAPHADDESLGCGGLATILAADGRQFHTLFVTDGGASHRNSATWPRAALAAKRHREAEDALAILGLGTMPRSFLGLPDADLPPDGSPGWNAARARVVEILADAAPDLVLLPWRRDPHSDHRAAWHLVTQALEQAGLSPARMEYAIWLDELGAPEDHPRPGEMHRVSFDIADVVETKRAAVAAHLSQTTALIDDDPDGFMLDAATIARLTGPIESYWQDGEAD</sequence>
<dbReference type="GO" id="GO:0016811">
    <property type="term" value="F:hydrolase activity, acting on carbon-nitrogen (but not peptide) bonds, in linear amides"/>
    <property type="evidence" value="ECO:0007669"/>
    <property type="project" value="TreeGrafter"/>
</dbReference>
<reference evidence="1" key="1">
    <citation type="journal article" date="2015" name="Proc. Natl. Acad. Sci. U.S.A.">
        <title>Bacterial clade with the ribosomal RNA operon on a small plasmid rather than the chromosome.</title>
        <authorList>
            <person name="Anda M."/>
            <person name="Ohtsubo Y."/>
            <person name="Okubo T."/>
            <person name="Sugawara M."/>
            <person name="Nagata Y."/>
            <person name="Tsuda M."/>
            <person name="Minamisawa K."/>
            <person name="Mitsui H."/>
        </authorList>
    </citation>
    <scope>NUCLEOTIDE SEQUENCE</scope>
    <source>
        <strain evidence="1">DSM 21871</strain>
    </source>
</reference>
<dbReference type="SUPFAM" id="SSF102588">
    <property type="entry name" value="LmbE-like"/>
    <property type="match status" value="1"/>
</dbReference>
<accession>A0A0N7KY93</accession>